<keyword evidence="2" id="KW-1185">Reference proteome</keyword>
<dbReference type="EMBL" id="JAMJEV010000004">
    <property type="protein sequence ID" value="MDO0822405.1"/>
    <property type="molecule type" value="Genomic_DNA"/>
</dbReference>
<dbReference type="RefSeq" id="WP_301998828.1">
    <property type="nucleotide sequence ID" value="NZ_JAMJEV010000004.1"/>
</dbReference>
<dbReference type="Proteomes" id="UP001176021">
    <property type="component" value="Unassembled WGS sequence"/>
</dbReference>
<reference evidence="1" key="1">
    <citation type="submission" date="2022-05" db="EMBL/GenBank/DDBJ databases">
        <title>Expanded diversity of anoxic marine methylotrophy in a Black Sea sulfate reducing microorganism.</title>
        <authorList>
            <person name="Fischer P.Q."/>
            <person name="Stams A.J.M."/>
            <person name="Villanueva L."/>
            <person name="Sousa D.Z."/>
        </authorList>
    </citation>
    <scope>NUCLEOTIDE SEQUENCE</scope>
    <source>
        <strain evidence="1">P130</strain>
    </source>
</reference>
<dbReference type="InterPro" id="IPR019546">
    <property type="entry name" value="TAT_signal_bac_arc"/>
</dbReference>
<protein>
    <submittedName>
        <fullName evidence="1">Twin-arginine translocation signal domain-containing protein</fullName>
    </submittedName>
</protein>
<gene>
    <name evidence="1" type="ORF">M8H41_05990</name>
</gene>
<accession>A0ABT8QP49</accession>
<proteinExistence type="predicted"/>
<dbReference type="PROSITE" id="PS51318">
    <property type="entry name" value="TAT"/>
    <property type="match status" value="1"/>
</dbReference>
<dbReference type="InterPro" id="IPR006311">
    <property type="entry name" value="TAT_signal"/>
</dbReference>
<evidence type="ECO:0000313" key="2">
    <source>
        <dbReference type="Proteomes" id="UP001176021"/>
    </source>
</evidence>
<name>A0ABT8QP49_9FIRM</name>
<dbReference type="NCBIfam" id="TIGR01409">
    <property type="entry name" value="TAT_signal_seq"/>
    <property type="match status" value="1"/>
</dbReference>
<organism evidence="1 2">
    <name type="scientific">Desulfosporosinus nitroreducens</name>
    <dbReference type="NCBI Taxonomy" id="2018668"/>
    <lineage>
        <taxon>Bacteria</taxon>
        <taxon>Bacillati</taxon>
        <taxon>Bacillota</taxon>
        <taxon>Clostridia</taxon>
        <taxon>Eubacteriales</taxon>
        <taxon>Desulfitobacteriaceae</taxon>
        <taxon>Desulfosporosinus</taxon>
    </lineage>
</organism>
<dbReference type="Pfam" id="PF10518">
    <property type="entry name" value="TAT_signal"/>
    <property type="match status" value="1"/>
</dbReference>
<sequence>MQLISRRSFLKVAAAAATGCFAKGIKHGF</sequence>
<evidence type="ECO:0000313" key="1">
    <source>
        <dbReference type="EMBL" id="MDO0822405.1"/>
    </source>
</evidence>
<comment type="caution">
    <text evidence="1">The sequence shown here is derived from an EMBL/GenBank/DDBJ whole genome shotgun (WGS) entry which is preliminary data.</text>
</comment>